<accession>A0AAV2DNX8</accession>
<dbReference type="InterPro" id="IPR050942">
    <property type="entry name" value="F-box_BR-signaling"/>
</dbReference>
<keyword evidence="3" id="KW-1185">Reference proteome</keyword>
<dbReference type="PANTHER" id="PTHR44259:SF114">
    <property type="entry name" value="OS06G0707300 PROTEIN"/>
    <property type="match status" value="1"/>
</dbReference>
<feature type="domain" description="KIB1-4 beta-propeller" evidence="1">
    <location>
        <begin position="102"/>
        <end position="379"/>
    </location>
</feature>
<name>A0AAV2DNX8_9ROSI</name>
<dbReference type="AlphaFoldDB" id="A0AAV2DNX8"/>
<evidence type="ECO:0000259" key="1">
    <source>
        <dbReference type="Pfam" id="PF03478"/>
    </source>
</evidence>
<evidence type="ECO:0000313" key="3">
    <source>
        <dbReference type="Proteomes" id="UP001497516"/>
    </source>
</evidence>
<proteinExistence type="predicted"/>
<dbReference type="Pfam" id="PF03478">
    <property type="entry name" value="Beta-prop_KIB1-4"/>
    <property type="match status" value="1"/>
</dbReference>
<dbReference type="InterPro" id="IPR005174">
    <property type="entry name" value="KIB1-4_b-propeller"/>
</dbReference>
<dbReference type="Proteomes" id="UP001497516">
    <property type="component" value="Chromosome 3"/>
</dbReference>
<evidence type="ECO:0000313" key="2">
    <source>
        <dbReference type="EMBL" id="CAL1375340.1"/>
    </source>
</evidence>
<gene>
    <name evidence="2" type="ORF">LTRI10_LOCUS17141</name>
</gene>
<protein>
    <recommendedName>
        <fullName evidence="1">KIB1-4 beta-propeller domain-containing protein</fullName>
    </recommendedName>
</protein>
<reference evidence="2 3" key="1">
    <citation type="submission" date="2024-04" db="EMBL/GenBank/DDBJ databases">
        <authorList>
            <person name="Fracassetti M."/>
        </authorList>
    </citation>
    <scope>NUCLEOTIDE SEQUENCE [LARGE SCALE GENOMIC DNA]</scope>
</reference>
<dbReference type="EMBL" id="OZ034816">
    <property type="protein sequence ID" value="CAL1375340.1"/>
    <property type="molecule type" value="Genomic_DNA"/>
</dbReference>
<sequence>MAADWQNLPDELLNTVATKLTTLSANIRFTGVSRSWRLAGLQDRHRLIGRQIPGLILPPPPPPCNNNTLGTRKFIPLTEFINHHHNESCNSNNNVLEIPWRLAERSLCIGWCRGWMLVLDYNCKLTLQNPLTGSEFALPEEQKVERIKHLDFLLWGYRRSRRVSIQAPPPCSGTHSVSVSDWFVVVVQPIETYLKYCRVGDGKWKVLEFPEYQFGVKDYIVDALCSSLEEGCLYVLMSTGELFCCDFDGREEEEKKKRVVAFGSMDTKFNRGKVLKSLVEVEGEILLVHGNRECGKSCDDRFYSRTCGFDVYRIDREGRKWVEITDQLGGFAVFLWFGQPFSVRAEWELGIRGSCIYFLEMEQCRGSDRKLWCDIGVFDLKTSKIEFFHVDSELEMPCPGRPVRLPVPIAPVPW</sequence>
<organism evidence="2 3">
    <name type="scientific">Linum trigynum</name>
    <dbReference type="NCBI Taxonomy" id="586398"/>
    <lineage>
        <taxon>Eukaryota</taxon>
        <taxon>Viridiplantae</taxon>
        <taxon>Streptophyta</taxon>
        <taxon>Embryophyta</taxon>
        <taxon>Tracheophyta</taxon>
        <taxon>Spermatophyta</taxon>
        <taxon>Magnoliopsida</taxon>
        <taxon>eudicotyledons</taxon>
        <taxon>Gunneridae</taxon>
        <taxon>Pentapetalae</taxon>
        <taxon>rosids</taxon>
        <taxon>fabids</taxon>
        <taxon>Malpighiales</taxon>
        <taxon>Linaceae</taxon>
        <taxon>Linum</taxon>
    </lineage>
</organism>
<dbReference type="PANTHER" id="PTHR44259">
    <property type="entry name" value="OS07G0183000 PROTEIN-RELATED"/>
    <property type="match status" value="1"/>
</dbReference>